<evidence type="ECO:0000256" key="3">
    <source>
        <dbReference type="RuleBase" id="RU000363"/>
    </source>
</evidence>
<dbReference type="EMBL" id="MDZA01000457">
    <property type="protein sequence ID" value="OGX81069.1"/>
    <property type="molecule type" value="Genomic_DNA"/>
</dbReference>
<dbReference type="PROSITE" id="PS00061">
    <property type="entry name" value="ADH_SHORT"/>
    <property type="match status" value="1"/>
</dbReference>
<gene>
    <name evidence="5" type="ORF">BEN49_16200</name>
</gene>
<evidence type="ECO:0000313" key="6">
    <source>
        <dbReference type="Proteomes" id="UP000177506"/>
    </source>
</evidence>
<name>A0A1G1SR12_9BACT</name>
<dbReference type="Gene3D" id="3.40.50.720">
    <property type="entry name" value="NAD(P)-binding Rossmann-like Domain"/>
    <property type="match status" value="1"/>
</dbReference>
<dbReference type="PANTHER" id="PTHR42901">
    <property type="entry name" value="ALCOHOL DEHYDROGENASE"/>
    <property type="match status" value="1"/>
</dbReference>
<reference evidence="5 6" key="1">
    <citation type="submission" date="2016-08" db="EMBL/GenBank/DDBJ databases">
        <title>Hymenobacter coccineus sp. nov., Hymenobacter lapidarius sp. nov. and Hymenobacter glacialis sp. nov., isolated from Antarctic soil.</title>
        <authorList>
            <person name="Sedlacek I."/>
            <person name="Kralova S."/>
            <person name="Kyrova K."/>
            <person name="Maslanova I."/>
            <person name="Stankova E."/>
            <person name="Vrbovska V."/>
            <person name="Nemec M."/>
            <person name="Bartak M."/>
            <person name="Svec P."/>
            <person name="Busse H.-J."/>
            <person name="Pantucek R."/>
        </authorList>
    </citation>
    <scope>NUCLEOTIDE SEQUENCE [LARGE SCALE GENOMIC DNA]</scope>
    <source>
        <strain evidence="5 6">CCM 8649</strain>
    </source>
</reference>
<sequence>MIKTAFVTGASSGIGRATAVALARAGFQLVVAGRRRERLDELAAEVAPTPVHILTFDVRDRDATTAAVIGLPLEFAAIDVLVNNAGGAHGLNPIQDGDPNDWDFMLDANVRGLLNVTHAVLPGLTARKTGFIINISSIAGREAYANGNVYCASKAAVSMLTKTMRLDLLPFGIRVAEVAPGAVETEFSEVRFKGDAERAAKVYDGFEPLRAEDVADVVTFMATRPAHVNVADVLLLPAAQGAAATIFRQPS</sequence>
<dbReference type="InterPro" id="IPR020904">
    <property type="entry name" value="Sc_DH/Rdtase_CS"/>
</dbReference>
<dbReference type="Proteomes" id="UP000177506">
    <property type="component" value="Unassembled WGS sequence"/>
</dbReference>
<evidence type="ECO:0000259" key="4">
    <source>
        <dbReference type="SMART" id="SM00822"/>
    </source>
</evidence>
<comment type="caution">
    <text evidence="5">The sequence shown here is derived from an EMBL/GenBank/DDBJ whole genome shotgun (WGS) entry which is preliminary data.</text>
</comment>
<evidence type="ECO:0000256" key="2">
    <source>
        <dbReference type="ARBA" id="ARBA00023002"/>
    </source>
</evidence>
<dbReference type="GO" id="GO:0016616">
    <property type="term" value="F:oxidoreductase activity, acting on the CH-OH group of donors, NAD or NADP as acceptor"/>
    <property type="evidence" value="ECO:0007669"/>
    <property type="project" value="UniProtKB-ARBA"/>
</dbReference>
<accession>A0A1G1SR12</accession>
<dbReference type="PANTHER" id="PTHR42901:SF1">
    <property type="entry name" value="ALCOHOL DEHYDROGENASE"/>
    <property type="match status" value="1"/>
</dbReference>
<organism evidence="5 6">
    <name type="scientific">Hymenobacter coccineus</name>
    <dbReference type="NCBI Taxonomy" id="1908235"/>
    <lineage>
        <taxon>Bacteria</taxon>
        <taxon>Pseudomonadati</taxon>
        <taxon>Bacteroidota</taxon>
        <taxon>Cytophagia</taxon>
        <taxon>Cytophagales</taxon>
        <taxon>Hymenobacteraceae</taxon>
        <taxon>Hymenobacter</taxon>
    </lineage>
</organism>
<dbReference type="InterPro" id="IPR057326">
    <property type="entry name" value="KR_dom"/>
</dbReference>
<dbReference type="AlphaFoldDB" id="A0A1G1SR12"/>
<comment type="similarity">
    <text evidence="1 3">Belongs to the short-chain dehydrogenases/reductases (SDR) family.</text>
</comment>
<protein>
    <submittedName>
        <fullName evidence="5">NAD(P)-dependent oxidoreductase</fullName>
    </submittedName>
</protein>
<evidence type="ECO:0000256" key="1">
    <source>
        <dbReference type="ARBA" id="ARBA00006484"/>
    </source>
</evidence>
<dbReference type="FunFam" id="3.40.50.720:FF:000047">
    <property type="entry name" value="NADP-dependent L-serine/L-allo-threonine dehydrogenase"/>
    <property type="match status" value="1"/>
</dbReference>
<dbReference type="SUPFAM" id="SSF51735">
    <property type="entry name" value="NAD(P)-binding Rossmann-fold domains"/>
    <property type="match status" value="1"/>
</dbReference>
<dbReference type="PRINTS" id="PR00081">
    <property type="entry name" value="GDHRDH"/>
</dbReference>
<dbReference type="InterPro" id="IPR002347">
    <property type="entry name" value="SDR_fam"/>
</dbReference>
<dbReference type="Pfam" id="PF00106">
    <property type="entry name" value="adh_short"/>
    <property type="match status" value="1"/>
</dbReference>
<dbReference type="InterPro" id="IPR036291">
    <property type="entry name" value="NAD(P)-bd_dom_sf"/>
</dbReference>
<evidence type="ECO:0000313" key="5">
    <source>
        <dbReference type="EMBL" id="OGX81069.1"/>
    </source>
</evidence>
<dbReference type="PRINTS" id="PR00080">
    <property type="entry name" value="SDRFAMILY"/>
</dbReference>
<dbReference type="SMART" id="SM00822">
    <property type="entry name" value="PKS_KR"/>
    <property type="match status" value="1"/>
</dbReference>
<keyword evidence="6" id="KW-1185">Reference proteome</keyword>
<proteinExistence type="inferred from homology"/>
<dbReference type="RefSeq" id="WP_070747689.1">
    <property type="nucleotide sequence ID" value="NZ_MDZA01000457.1"/>
</dbReference>
<keyword evidence="2" id="KW-0560">Oxidoreductase</keyword>
<feature type="domain" description="Ketoreductase" evidence="4">
    <location>
        <begin position="3"/>
        <end position="186"/>
    </location>
</feature>